<dbReference type="OMA" id="HRIVASH"/>
<protein>
    <recommendedName>
        <fullName evidence="4">Protein kinase domain-containing protein</fullName>
    </recommendedName>
</protein>
<gene>
    <name evidence="5" type="ORF">PGLA1383_LOCUS52047</name>
</gene>
<reference evidence="5" key="1">
    <citation type="submission" date="2021-02" db="EMBL/GenBank/DDBJ databases">
        <authorList>
            <person name="Dougan E. K."/>
            <person name="Rhodes N."/>
            <person name="Thang M."/>
            <person name="Chan C."/>
        </authorList>
    </citation>
    <scope>NUCLEOTIDE SEQUENCE</scope>
</reference>
<name>A0A813HG28_POLGL</name>
<dbReference type="PROSITE" id="PS00108">
    <property type="entry name" value="PROTEIN_KINASE_ST"/>
    <property type="match status" value="1"/>
</dbReference>
<dbReference type="InterPro" id="IPR008271">
    <property type="entry name" value="Ser/Thr_kinase_AS"/>
</dbReference>
<keyword evidence="6" id="KW-1185">Reference proteome</keyword>
<dbReference type="InterPro" id="IPR011009">
    <property type="entry name" value="Kinase-like_dom_sf"/>
</dbReference>
<dbReference type="Gene3D" id="1.20.1440.180">
    <property type="entry name" value="KEN domain"/>
    <property type="match status" value="1"/>
</dbReference>
<dbReference type="GO" id="GO:0004540">
    <property type="term" value="F:RNA nuclease activity"/>
    <property type="evidence" value="ECO:0007669"/>
    <property type="project" value="InterPro"/>
</dbReference>
<proteinExistence type="predicted"/>
<organism evidence="5 6">
    <name type="scientific">Polarella glacialis</name>
    <name type="common">Dinoflagellate</name>
    <dbReference type="NCBI Taxonomy" id="89957"/>
    <lineage>
        <taxon>Eukaryota</taxon>
        <taxon>Sar</taxon>
        <taxon>Alveolata</taxon>
        <taxon>Dinophyceae</taxon>
        <taxon>Suessiales</taxon>
        <taxon>Suessiaceae</taxon>
        <taxon>Polarella</taxon>
    </lineage>
</organism>
<dbReference type="InterPro" id="IPR000719">
    <property type="entry name" value="Prot_kinase_dom"/>
</dbReference>
<evidence type="ECO:0000256" key="2">
    <source>
        <dbReference type="ARBA" id="ARBA00022840"/>
    </source>
</evidence>
<dbReference type="GO" id="GO:0005737">
    <property type="term" value="C:cytoplasm"/>
    <property type="evidence" value="ECO:0007669"/>
    <property type="project" value="TreeGrafter"/>
</dbReference>
<dbReference type="GO" id="GO:0005524">
    <property type="term" value="F:ATP binding"/>
    <property type="evidence" value="ECO:0007669"/>
    <property type="project" value="UniProtKB-KW"/>
</dbReference>
<dbReference type="EMBL" id="CAJNNV010031525">
    <property type="protein sequence ID" value="CAE8636652.1"/>
    <property type="molecule type" value="Genomic_DNA"/>
</dbReference>
<dbReference type="InterPro" id="IPR010513">
    <property type="entry name" value="KEN_dom"/>
</dbReference>
<dbReference type="Gene3D" id="1.10.510.10">
    <property type="entry name" value="Transferase(Phosphotransferase) domain 1"/>
    <property type="match status" value="1"/>
</dbReference>
<comment type="caution">
    <text evidence="5">The sequence shown here is derived from an EMBL/GenBank/DDBJ whole genome shotgun (WGS) entry which is preliminary data.</text>
</comment>
<dbReference type="AlphaFoldDB" id="A0A813HG28"/>
<dbReference type="Pfam" id="PF06479">
    <property type="entry name" value="Ribonuc_2-5A"/>
    <property type="match status" value="1"/>
</dbReference>
<dbReference type="SMART" id="SM00220">
    <property type="entry name" value="S_TKc"/>
    <property type="match status" value="1"/>
</dbReference>
<feature type="region of interest" description="Disordered" evidence="3">
    <location>
        <begin position="198"/>
        <end position="227"/>
    </location>
</feature>
<evidence type="ECO:0000256" key="3">
    <source>
        <dbReference type="SAM" id="MobiDB-lite"/>
    </source>
</evidence>
<sequence length="489" mass="54863">MYAAWLNSKEMDPRFKDDGNIYYHPELVIGDGAASKVYLGTASSDGREVAVKVFKDDKFSHEHFAKEVKQMKEHSALPGILQYLTSFVQETVDGNTKLDFTQRVIILELIEGSLTEAMNTWTSMTPCLVGRPPHLQVIRYVAGSLIKILSGLNPTSSLNDRRGLVHRDVKPDNIMVDRNGSIRLADFGISKILEKNKQDAYSSSPSPSHPFASPEAKGNPGLSPPVVGKVHRTSDLYSLGRVMQCMMDVNPTGEPMVEMRAMPTEWPKYHALAFEGLVTALLEQDPNVRAYVHRLTSVMNPHRIVASHPFFWSARTGLRFLVTLGNYEHPAPFGNLLVDAVKSAIAEVVNPGQTWFDKVDELEQPAPVLILVSVALPCTKQLVDISGVRKKPEPHATEDHFKTSPIGLLKFIRNKCLHMQHRDMSPQLRKMLEDESLFLFRFPSLVLRCWQALLEVLKPITENKQHAQLCDFFDRPFDLDSMRSGLGGL</sequence>
<accession>A0A813HG28</accession>
<keyword evidence="1" id="KW-0547">Nucleotide-binding</keyword>
<dbReference type="PANTHER" id="PTHR24361">
    <property type="entry name" value="MITOGEN-ACTIVATED KINASE KINASE KINASE"/>
    <property type="match status" value="1"/>
</dbReference>
<dbReference type="Pfam" id="PF00069">
    <property type="entry name" value="Pkinase"/>
    <property type="match status" value="1"/>
</dbReference>
<feature type="compositionally biased region" description="Low complexity" evidence="3">
    <location>
        <begin position="202"/>
        <end position="214"/>
    </location>
</feature>
<evidence type="ECO:0000256" key="1">
    <source>
        <dbReference type="ARBA" id="ARBA00022741"/>
    </source>
</evidence>
<dbReference type="InterPro" id="IPR053235">
    <property type="entry name" value="Ser_Thr_kinase"/>
</dbReference>
<dbReference type="Proteomes" id="UP000654075">
    <property type="component" value="Unassembled WGS sequence"/>
</dbReference>
<keyword evidence="2" id="KW-0067">ATP-binding</keyword>
<dbReference type="InterPro" id="IPR038357">
    <property type="entry name" value="KEN_sf"/>
</dbReference>
<evidence type="ECO:0000313" key="6">
    <source>
        <dbReference type="Proteomes" id="UP000654075"/>
    </source>
</evidence>
<dbReference type="OrthoDB" id="1741334at2759"/>
<dbReference type="GO" id="GO:0006397">
    <property type="term" value="P:mRNA processing"/>
    <property type="evidence" value="ECO:0007669"/>
    <property type="project" value="InterPro"/>
</dbReference>
<dbReference type="CDD" id="cd00180">
    <property type="entry name" value="PKc"/>
    <property type="match status" value="1"/>
</dbReference>
<evidence type="ECO:0000313" key="5">
    <source>
        <dbReference type="EMBL" id="CAE8636652.1"/>
    </source>
</evidence>
<dbReference type="SUPFAM" id="SSF56112">
    <property type="entry name" value="Protein kinase-like (PK-like)"/>
    <property type="match status" value="1"/>
</dbReference>
<feature type="domain" description="Protein kinase" evidence="4">
    <location>
        <begin position="23"/>
        <end position="311"/>
    </location>
</feature>
<dbReference type="GO" id="GO:0004674">
    <property type="term" value="F:protein serine/threonine kinase activity"/>
    <property type="evidence" value="ECO:0007669"/>
    <property type="project" value="TreeGrafter"/>
</dbReference>
<dbReference type="PROSITE" id="PS50011">
    <property type="entry name" value="PROTEIN_KINASE_DOM"/>
    <property type="match status" value="1"/>
</dbReference>
<evidence type="ECO:0000259" key="4">
    <source>
        <dbReference type="PROSITE" id="PS50011"/>
    </source>
</evidence>